<sequence>MTTPPSLTDLLAERARALDVALHTVEVLVDGEVVESAACAPLTLDTPHRLYSVSKSLTALAVGLLADDGLLRLDDPVVRFFPDQVGEHPVHPWLAATTVHDLLAMRGPHRATTYKRYDGPWLESWFRVPPTHRPGTVFTYDTSGSYVLAALVERVTGGSLVDFLRPRLLDPLGVGEVRVLPGPDGWSQGGSGLVCSARDLRRIAQVVLDGGTHDGRSLVPAAFVEAMTASQADTRQQSWGSELRQAYGFQTWLPAQGGWLMFGLGGQLAWGDPGRGLLVVVTADTQPCPAGDQRLIDALLQDVVPRWWSSRQTVRTGSPSDLAWPAPRHDPAHARAVVGRWTTDVPDAPADVVLDVGPTGGTVSAAGGWVLTFDVTAPTQATIEGARAVVTAGWSGPGTLDLRCAVLGDELASVRLRLVLTDDGLLTVASQGFGEGLPAGWQVDATYVPA</sequence>
<keyword evidence="2" id="KW-0378">Hydrolase</keyword>
<protein>
    <submittedName>
        <fullName evidence="2">6-aminohexanoate-dimer hydrolase</fullName>
        <ecNumber evidence="2">3.5.1.46</ecNumber>
    </submittedName>
</protein>
<keyword evidence="3" id="KW-1185">Reference proteome</keyword>
<evidence type="ECO:0000313" key="3">
    <source>
        <dbReference type="Proteomes" id="UP000076794"/>
    </source>
</evidence>
<proteinExistence type="predicted"/>
<dbReference type="EMBL" id="CP014209">
    <property type="protein sequence ID" value="ANC32651.1"/>
    <property type="molecule type" value="Genomic_DNA"/>
</dbReference>
<dbReference type="InterPro" id="IPR012338">
    <property type="entry name" value="Beta-lactam/transpept-like"/>
</dbReference>
<dbReference type="KEGG" id="ido:I598_3136"/>
<feature type="domain" description="Beta-lactamase-related" evidence="1">
    <location>
        <begin position="25"/>
        <end position="293"/>
    </location>
</feature>
<dbReference type="OrthoDB" id="9814204at2"/>
<dbReference type="EC" id="3.5.1.46" evidence="2"/>
<dbReference type="GO" id="GO:0019875">
    <property type="term" value="F:6-aminohexanoate-dimer hydrolase activity"/>
    <property type="evidence" value="ECO:0007669"/>
    <property type="project" value="UniProtKB-EC"/>
</dbReference>
<dbReference type="PANTHER" id="PTHR43283">
    <property type="entry name" value="BETA-LACTAMASE-RELATED"/>
    <property type="match status" value="1"/>
</dbReference>
<name>A0A168FX26_9MICO</name>
<dbReference type="Pfam" id="PF00144">
    <property type="entry name" value="Beta-lactamase"/>
    <property type="match status" value="1"/>
</dbReference>
<evidence type="ECO:0000313" key="2">
    <source>
        <dbReference type="EMBL" id="ANC32651.1"/>
    </source>
</evidence>
<dbReference type="PANTHER" id="PTHR43283:SF7">
    <property type="entry name" value="BETA-LACTAMASE-RELATED DOMAIN-CONTAINING PROTEIN"/>
    <property type="match status" value="1"/>
</dbReference>
<dbReference type="STRING" id="1300344.I598_3136"/>
<accession>A0A168FX26</accession>
<dbReference type="InterPro" id="IPR050789">
    <property type="entry name" value="Diverse_Enzym_Activities"/>
</dbReference>
<organism evidence="2 3">
    <name type="scientific">Isoptericola dokdonensis DS-3</name>
    <dbReference type="NCBI Taxonomy" id="1300344"/>
    <lineage>
        <taxon>Bacteria</taxon>
        <taxon>Bacillati</taxon>
        <taxon>Actinomycetota</taxon>
        <taxon>Actinomycetes</taxon>
        <taxon>Micrococcales</taxon>
        <taxon>Promicromonosporaceae</taxon>
        <taxon>Isoptericola</taxon>
    </lineage>
</organism>
<dbReference type="RefSeq" id="WP_068203958.1">
    <property type="nucleotide sequence ID" value="NZ_CP014209.1"/>
</dbReference>
<dbReference type="Gene3D" id="3.40.710.10">
    <property type="entry name" value="DD-peptidase/beta-lactamase superfamily"/>
    <property type="match status" value="1"/>
</dbReference>
<gene>
    <name evidence="2" type="primary">nylB_2</name>
    <name evidence="2" type="ORF">I598_3136</name>
</gene>
<reference evidence="2 3" key="1">
    <citation type="submission" date="2016-01" db="EMBL/GenBank/DDBJ databases">
        <title>Complete genome sequence of a soil Actinobacterium, Isoptericola dokdonensis DS-3.</title>
        <authorList>
            <person name="Kwon S.-K."/>
            <person name="Kim J.F."/>
        </authorList>
    </citation>
    <scope>NUCLEOTIDE SEQUENCE [LARGE SCALE GENOMIC DNA]</scope>
    <source>
        <strain evidence="2 3">DS-3</strain>
    </source>
</reference>
<dbReference type="PATRIC" id="fig|1300344.3.peg.3156"/>
<dbReference type="InterPro" id="IPR001466">
    <property type="entry name" value="Beta-lactam-related"/>
</dbReference>
<dbReference type="Proteomes" id="UP000076794">
    <property type="component" value="Chromosome"/>
</dbReference>
<dbReference type="SUPFAM" id="SSF56601">
    <property type="entry name" value="beta-lactamase/transpeptidase-like"/>
    <property type="match status" value="1"/>
</dbReference>
<evidence type="ECO:0000259" key="1">
    <source>
        <dbReference type="Pfam" id="PF00144"/>
    </source>
</evidence>
<dbReference type="AlphaFoldDB" id="A0A168FX26"/>